<dbReference type="AlphaFoldDB" id="A0A7G1KVA2"/>
<proteinExistence type="predicted"/>
<organism evidence="1 2">
    <name type="scientific">Nocardia wallacei</name>
    <dbReference type="NCBI Taxonomy" id="480035"/>
    <lineage>
        <taxon>Bacteria</taxon>
        <taxon>Bacillati</taxon>
        <taxon>Actinomycetota</taxon>
        <taxon>Actinomycetes</taxon>
        <taxon>Mycobacteriales</taxon>
        <taxon>Nocardiaceae</taxon>
        <taxon>Nocardia</taxon>
    </lineage>
</organism>
<name>A0A7G1KVA2_9NOCA</name>
<gene>
    <name evidence="1" type="ORF">NWFMUON74_56710</name>
</gene>
<evidence type="ECO:0000313" key="2">
    <source>
        <dbReference type="Proteomes" id="UP000516173"/>
    </source>
</evidence>
<dbReference type="KEGG" id="nwl:NWFMUON74_56710"/>
<accession>A0A7G1KVA2</accession>
<keyword evidence="2" id="KW-1185">Reference proteome</keyword>
<reference evidence="1 2" key="1">
    <citation type="submission" date="2020-08" db="EMBL/GenBank/DDBJ databases">
        <title>Genome Sequencing of Nocardia wallacei strain FMUON74 and assembly.</title>
        <authorList>
            <person name="Toyokawa M."/>
            <person name="Uesaka K."/>
        </authorList>
    </citation>
    <scope>NUCLEOTIDE SEQUENCE [LARGE SCALE GENOMIC DNA]</scope>
    <source>
        <strain evidence="1 2">FMUON74</strain>
    </source>
</reference>
<dbReference type="EMBL" id="AP023396">
    <property type="protein sequence ID" value="BCK57899.1"/>
    <property type="molecule type" value="Genomic_DNA"/>
</dbReference>
<evidence type="ECO:0000313" key="1">
    <source>
        <dbReference type="EMBL" id="BCK57899.1"/>
    </source>
</evidence>
<sequence>MVRYVTLKDPSSHERMLWIVIDPFFRTFQRTPGLEAALDLQGLPVCTPMLISRAPIALNELETILENQVLKVQPFNNP</sequence>
<dbReference type="Proteomes" id="UP000516173">
    <property type="component" value="Chromosome"/>
</dbReference>
<protein>
    <submittedName>
        <fullName evidence="1">Uncharacterized protein</fullName>
    </submittedName>
</protein>